<feature type="compositionally biased region" description="Polar residues" evidence="1">
    <location>
        <begin position="262"/>
        <end position="276"/>
    </location>
</feature>
<feature type="region of interest" description="Disordered" evidence="1">
    <location>
        <begin position="2165"/>
        <end position="2194"/>
    </location>
</feature>
<feature type="region of interest" description="Disordered" evidence="1">
    <location>
        <begin position="248"/>
        <end position="276"/>
    </location>
</feature>
<feature type="region of interest" description="Disordered" evidence="1">
    <location>
        <begin position="1325"/>
        <end position="1353"/>
    </location>
</feature>
<organism evidence="3 4">
    <name type="scientific">Elysia crispata</name>
    <name type="common">lettuce slug</name>
    <dbReference type="NCBI Taxonomy" id="231223"/>
    <lineage>
        <taxon>Eukaryota</taxon>
        <taxon>Metazoa</taxon>
        <taxon>Spiralia</taxon>
        <taxon>Lophotrochozoa</taxon>
        <taxon>Mollusca</taxon>
        <taxon>Gastropoda</taxon>
        <taxon>Heterobranchia</taxon>
        <taxon>Euthyneura</taxon>
        <taxon>Panpulmonata</taxon>
        <taxon>Sacoglossa</taxon>
        <taxon>Placobranchoidea</taxon>
        <taxon>Plakobranchidae</taxon>
        <taxon>Elysia</taxon>
    </lineage>
</organism>
<dbReference type="InterPro" id="IPR015403">
    <property type="entry name" value="Mon2/Sec7/BIG1-like_HDS"/>
</dbReference>
<feature type="compositionally biased region" description="Polar residues" evidence="1">
    <location>
        <begin position="1343"/>
        <end position="1353"/>
    </location>
</feature>
<evidence type="ECO:0000259" key="2">
    <source>
        <dbReference type="Pfam" id="PF09324"/>
    </source>
</evidence>
<accession>A0AAE0ZVR9</accession>
<feature type="compositionally biased region" description="Basic and acidic residues" evidence="1">
    <location>
        <begin position="412"/>
        <end position="421"/>
    </location>
</feature>
<comment type="caution">
    <text evidence="3">The sequence shown here is derived from an EMBL/GenBank/DDBJ whole genome shotgun (WGS) entry which is preliminary data.</text>
</comment>
<evidence type="ECO:0000313" key="4">
    <source>
        <dbReference type="Proteomes" id="UP001283361"/>
    </source>
</evidence>
<sequence length="2289" mass="251401">MTRSERIYGVYRKLKILCQGVKNSFLDYLESHPIIFTISLNAKKERLRRSARECYLAALAIFTIEDGDISDYVAQWVSLIYSLAPNIYDNVYMGSYQNCVMVQGAVQAAFVTMINKFVGNLVDLEAQDQTAVRHKKNYNSLVFHVTLESLREDDGDDVLADFKANSRGVSRENLISEVVLILSFLSERLETAQIAPQGKQTLPLLLEGVNTILGKVPLSIKDNREFQELLWQRLCPSLIILLGEPKTDKGTGKSTKSGSTTNPEVNKSTGSSTSAPNINQASARVIYSIAGELASLVGGIPQLRPVLESLFHKILMFPLPQSRHDALRVVKELLSNPQRVLSLIGTGTPRAARGGVETNLALIKMLVESIQQSSHHTEPTIVYTSVACIDGLLASLDRLRQGEAIPDFMLKPSKDSGEKTRRSMTSNPDDDGGSDLTCDLYDESEDSSQAAHHGESCMGNAPSNDVDCSILKNQTCSTPSATAVPGLSNDAPTKSPGGSPSRAQFEAEERENAQKFMATLQQLMPNMLDCHSVWEVDEMLQELAATFCSSIAHNSFGSQTSASSQGVVLNSDGVYFASIATLKFNLRLLESGYYKYRGHIHITQSEFLNEMFSSGLLLYLPPAWLRELYRHVLKCSLFKLDLFTSQAHLGSRCPLPLIQFLQDLEGLGTTEERGRLMSEYWEEYEGCELHDADRARRVEAGKSLAASVMSACWPEVLDILSVMLNDPSSSGGVGGGNAGGGGGGSVLGRPSLALLLATDSAQEDVRRARSAICTSLNGLQRAAKLCCVLGLQQLCGNVFSQLARTSCVKEDFRATTGVPMTTGDTGGKSHSKASSLLSSSSGNAKPKLVRLHAAHVLSMDVVMTTGLEMGSHSADCWKHVFRCCAHISELEHTYFSQGNNQSSLPKITAGAQKNESQQANSTEADGSCDPDLYSVPVMAAVPVAPRINVPALIQQSSLESGWDNSLAAGGVLTFAQASKALCGLSQEVDSLFEDAADKLCLEALLSFLKELGEAVVAQLYRLAGGGAGMSTYDYSGNTASVHKSRPPTNALHLYRLQQVLIRVVNSSRPLLHLLRVWNVVSPYLVQATGNSDHVISKMAVTSIHEFIVSLVSQRQERPHFHVNEYVCKTFEDMLCLELCDGDVQDQIVCCICELVEACSSQLQSGWRPLFGALRSVKIEYTTNEEVNEARQRHVAAVMDVFNVYLDMDNITVFASATVDCVLCLLKYVHGPATFDSDMGENDSDSGSDEDYGDAEGELESLCVPALQYLRRVCDILGSMWQMPASPVFKGAHRIQIDVTTRLVDPIIPSLDYNLFAEEFGLHKHQQEAPEIRKKTSSKEEEASPSSNHKQNVQFEECKGKINSETHNKSSYVSQDDNEQCSAVKANIGFYKKETSQSLEADAGSKEVSDPEILPSFKIRTQTGIDTEQNIVKSATSDDSGEVEYVAEGESKIGSKDLSSPSKTAHVSRPTKLSGLEKDGCNFISDVHLHQKILETMDSKSIAQSSSYKSLADMDNKSGVLHVWFLLLDGLVSSVNRCPKAVQSHTLNTLINLLKSAANVPGPEFSMHSVNHLFLPMLQAWLRRGARCYGYWNTGIVSFKQCCGLLADLVVEFIECYVGNSSLEAPLHLLLQQTMDVFTECVAQPVENISRLGCSCIRHIMLSSGPFLSEHLWHVSVAAMERALGVTMYNLRLLMSLFHANSDNFYGDIGQVKVATRKDCKVVDCLRLRQMAQQVFLLDRQVSSMPPVQYDTEQDKSFVFLLYPPDHQDSLNPDHISTRVPFRHIVVGLLSNQLLLQTVGTILLGPGLTKITEDSNEKESKLPGLMSCMSTRVLFGFLEALETSFRLAQDFDARPGLKFLLQKVASLETAANLYKTAAMATLFQVHSLVQVCAHLDNASISSTRAAITPAGEAPSLTPSVSELKSAASLSKSKPCSEGRLFLPLLQLVCEELCQEYIHVLSEAGKGGTAALIDKLSQQPIFFLTAQHDDIGKINAQTVSQHQQQLLHRSKSVEQKGRLHDPCMEEEDPDLRRLRSKSLDQYNRPQDCYAHSEKKSGSFRSGSSLEMDTHSVGGDVMGTVSIATPQAQEDDDFLDSLSDEGKSVCTVDEGDEDSDKDVSIRSKREVREDLQSKVYTVATDQVIENLMQQYKRHKHLRSMPNFIRSIKHPKSRPKVPRREPVEEDIEKQQKSSIMKDSEAHMQAWSDSLTAILQMTMALPDDQFSTLLPVTFTLVSQLILYAGDPALRDQLAQCFNRLGRLYDFAPPHTSSESLTFSPPAAANNTSLSTAES</sequence>
<evidence type="ECO:0000256" key="1">
    <source>
        <dbReference type="SAM" id="MobiDB-lite"/>
    </source>
</evidence>
<evidence type="ECO:0000313" key="3">
    <source>
        <dbReference type="EMBL" id="KAK3776480.1"/>
    </source>
</evidence>
<keyword evidence="4" id="KW-1185">Reference proteome</keyword>
<feature type="region of interest" description="Disordered" evidence="1">
    <location>
        <begin position="479"/>
        <end position="510"/>
    </location>
</feature>
<feature type="compositionally biased region" description="Low complexity" evidence="1">
    <location>
        <begin position="832"/>
        <end position="841"/>
    </location>
</feature>
<feature type="compositionally biased region" description="Basic and acidic residues" evidence="1">
    <location>
        <begin position="1325"/>
        <end position="1341"/>
    </location>
</feature>
<protein>
    <recommendedName>
        <fullName evidence="2">Mon2/Sec7/BIG1-like HDS domain-containing protein</fullName>
    </recommendedName>
</protein>
<proteinExistence type="predicted"/>
<feature type="region of interest" description="Disordered" evidence="1">
    <location>
        <begin position="2040"/>
        <end position="2070"/>
    </location>
</feature>
<reference evidence="3" key="1">
    <citation type="journal article" date="2023" name="G3 (Bethesda)">
        <title>A reference genome for the long-term kleptoplast-retaining sea slug Elysia crispata morphotype clarki.</title>
        <authorList>
            <person name="Eastman K.E."/>
            <person name="Pendleton A.L."/>
            <person name="Shaikh M.A."/>
            <person name="Suttiyut T."/>
            <person name="Ogas R."/>
            <person name="Tomko P."/>
            <person name="Gavelis G."/>
            <person name="Widhalm J.R."/>
            <person name="Wisecaver J.H."/>
        </authorList>
    </citation>
    <scope>NUCLEOTIDE SEQUENCE</scope>
    <source>
        <strain evidence="3">ECLA1</strain>
    </source>
</reference>
<dbReference type="SUPFAM" id="SSF48371">
    <property type="entry name" value="ARM repeat"/>
    <property type="match status" value="1"/>
</dbReference>
<gene>
    <name evidence="3" type="ORF">RRG08_023831</name>
</gene>
<dbReference type="Pfam" id="PF09324">
    <property type="entry name" value="Sec7-like_HDS"/>
    <property type="match status" value="1"/>
</dbReference>
<feature type="compositionally biased region" description="Polar residues" evidence="1">
    <location>
        <begin position="490"/>
        <end position="502"/>
    </location>
</feature>
<feature type="compositionally biased region" description="Basic and acidic residues" evidence="1">
    <location>
        <begin position="2009"/>
        <end position="2021"/>
    </location>
</feature>
<feature type="region of interest" description="Disordered" evidence="1">
    <location>
        <begin position="819"/>
        <end position="842"/>
    </location>
</feature>
<feature type="compositionally biased region" description="Low complexity" evidence="1">
    <location>
        <begin position="252"/>
        <end position="261"/>
    </location>
</feature>
<feature type="region of interest" description="Disordered" evidence="1">
    <location>
        <begin position="2267"/>
        <end position="2289"/>
    </location>
</feature>
<dbReference type="Proteomes" id="UP001283361">
    <property type="component" value="Unassembled WGS sequence"/>
</dbReference>
<feature type="domain" description="Mon2/Sec7/BIG1-like HDS" evidence="2">
    <location>
        <begin position="1113"/>
        <end position="1178"/>
    </location>
</feature>
<name>A0AAE0ZVR9_9GAST</name>
<feature type="region of interest" description="Disordered" evidence="1">
    <location>
        <begin position="407"/>
        <end position="458"/>
    </location>
</feature>
<dbReference type="InterPro" id="IPR016024">
    <property type="entry name" value="ARM-type_fold"/>
</dbReference>
<dbReference type="EMBL" id="JAWDGP010003216">
    <property type="protein sequence ID" value="KAK3776480.1"/>
    <property type="molecule type" value="Genomic_DNA"/>
</dbReference>
<feature type="compositionally biased region" description="Basic and acidic residues" evidence="1">
    <location>
        <begin position="2174"/>
        <end position="2194"/>
    </location>
</feature>
<feature type="region of interest" description="Disordered" evidence="1">
    <location>
        <begin position="2007"/>
        <end position="2028"/>
    </location>
</feature>